<sequence length="309" mass="33649">MKRKVRIALSSLSLALILGSLMVFAVPHLLGRVVFFLDGPYAETQWEQTGKKTQWMLLRHGLSAQVIIVDPLPLDEQTLAKVASHKKTKAMVFSPLLTALEKGALPEDGQPLVIGMGMLAQKNSFFDIALLADADAGWSEAAVFLKERQAETHLGSAVLSQQGDERSTLAAKTFAASFSDASLVTVSQGKDEGGPLFAAALLDSLKKEHVMLVATAGADRLDAYFASDNSLQWVVDVRYKPIVPVRQLFAVVADDLSQSLLPLLPILDQRPEKRDNPLSLPLLRSCYPMTRTLGSFVESALQGLRRSLL</sequence>
<keyword evidence="2" id="KW-1185">Reference proteome</keyword>
<name>G8QYW7_SPHPG</name>
<dbReference type="AlphaFoldDB" id="G8QYW7"/>
<dbReference type="RefSeq" id="WP_014271665.1">
    <property type="nucleotide sequence ID" value="NC_016633.1"/>
</dbReference>
<dbReference type="KEGG" id="sgp:SpiGrapes_3079"/>
<organism evidence="1 2">
    <name type="scientific">Sphaerochaeta pleomorpha (strain ATCC BAA-1885 / DSM 22778 / Grapes)</name>
    <dbReference type="NCBI Taxonomy" id="158190"/>
    <lineage>
        <taxon>Bacteria</taxon>
        <taxon>Pseudomonadati</taxon>
        <taxon>Spirochaetota</taxon>
        <taxon>Spirochaetia</taxon>
        <taxon>Spirochaetales</taxon>
        <taxon>Sphaerochaetaceae</taxon>
        <taxon>Sphaerochaeta</taxon>
    </lineage>
</organism>
<gene>
    <name evidence="1" type="ordered locus">SpiGrapes_3079</name>
</gene>
<dbReference type="EMBL" id="CP003155">
    <property type="protein sequence ID" value="AEV30826.1"/>
    <property type="molecule type" value="Genomic_DNA"/>
</dbReference>
<dbReference type="HOGENOM" id="CLU_899883_0_0_12"/>
<accession>G8QYW7</accession>
<protein>
    <submittedName>
        <fullName evidence="1">Uncharacterized protein</fullName>
    </submittedName>
</protein>
<dbReference type="Proteomes" id="UP000005632">
    <property type="component" value="Chromosome"/>
</dbReference>
<reference evidence="1 2" key="1">
    <citation type="submission" date="2011-11" db="EMBL/GenBank/DDBJ databases">
        <title>Complete sequence of Spirochaeta sp. grapes.</title>
        <authorList>
            <consortium name="US DOE Joint Genome Institute"/>
            <person name="Lucas S."/>
            <person name="Han J."/>
            <person name="Lapidus A."/>
            <person name="Cheng J.-F."/>
            <person name="Goodwin L."/>
            <person name="Pitluck S."/>
            <person name="Peters L."/>
            <person name="Ovchinnikova G."/>
            <person name="Munk A.C."/>
            <person name="Detter J.C."/>
            <person name="Han C."/>
            <person name="Tapia R."/>
            <person name="Land M."/>
            <person name="Hauser L."/>
            <person name="Kyrpides N."/>
            <person name="Ivanova N."/>
            <person name="Pagani I."/>
            <person name="Ritalahtilisa K."/>
            <person name="Loeffler F."/>
            <person name="Woyke T."/>
        </authorList>
    </citation>
    <scope>NUCLEOTIDE SEQUENCE [LARGE SCALE GENOMIC DNA]</scope>
    <source>
        <strain evidence="2">ATCC BAA-1885 / DSM 22778 / Grapes</strain>
    </source>
</reference>
<proteinExistence type="predicted"/>
<evidence type="ECO:0000313" key="2">
    <source>
        <dbReference type="Proteomes" id="UP000005632"/>
    </source>
</evidence>
<evidence type="ECO:0000313" key="1">
    <source>
        <dbReference type="EMBL" id="AEV30826.1"/>
    </source>
</evidence>